<organism evidence="1 2">
    <name type="scientific">Rhizoctonia solani</name>
    <dbReference type="NCBI Taxonomy" id="456999"/>
    <lineage>
        <taxon>Eukaryota</taxon>
        <taxon>Fungi</taxon>
        <taxon>Dikarya</taxon>
        <taxon>Basidiomycota</taxon>
        <taxon>Agaricomycotina</taxon>
        <taxon>Agaricomycetes</taxon>
        <taxon>Cantharellales</taxon>
        <taxon>Ceratobasidiaceae</taxon>
        <taxon>Rhizoctonia</taxon>
    </lineage>
</organism>
<name>A0A8H2XYY3_9AGAM</name>
<accession>A0A8H2XYY3</accession>
<evidence type="ECO:0000313" key="2">
    <source>
        <dbReference type="Proteomes" id="UP000663850"/>
    </source>
</evidence>
<protein>
    <submittedName>
        <fullName evidence="1">Uncharacterized protein</fullName>
    </submittedName>
</protein>
<dbReference type="Pfam" id="PF11327">
    <property type="entry name" value="Egh16-like"/>
    <property type="match status" value="1"/>
</dbReference>
<dbReference type="EMBL" id="CAJMWZ010001346">
    <property type="protein sequence ID" value="CAE6435342.1"/>
    <property type="molecule type" value="Genomic_DNA"/>
</dbReference>
<dbReference type="AlphaFoldDB" id="A0A8H2XYY3"/>
<sequence length="78" mass="8010">MSYLAASNAGLPSATPGGEIQMTLHQINQDGAGPYKCDMSGDGGNTFQPAQVNQNVPGLLLGFSGATAKDFPLNVQMP</sequence>
<reference evidence="1" key="1">
    <citation type="submission" date="2021-01" db="EMBL/GenBank/DDBJ databases">
        <authorList>
            <person name="Kaushik A."/>
        </authorList>
    </citation>
    <scope>NUCLEOTIDE SEQUENCE</scope>
    <source>
        <strain evidence="1">Type strain: AG8-Rh-89/</strain>
    </source>
</reference>
<dbReference type="PANTHER" id="PTHR34618:SF1">
    <property type="entry name" value="SECRETED PROTEIN"/>
    <property type="match status" value="1"/>
</dbReference>
<dbReference type="PANTHER" id="PTHR34618">
    <property type="entry name" value="SURFACE PROTEIN MAS1, PUTATIVE-RELATED"/>
    <property type="match status" value="1"/>
</dbReference>
<dbReference type="Proteomes" id="UP000663850">
    <property type="component" value="Unassembled WGS sequence"/>
</dbReference>
<gene>
    <name evidence="1" type="ORF">RDB_LOCUS23601</name>
</gene>
<dbReference type="InterPro" id="IPR021476">
    <property type="entry name" value="Egh16-like"/>
</dbReference>
<comment type="caution">
    <text evidence="1">The sequence shown here is derived from an EMBL/GenBank/DDBJ whole genome shotgun (WGS) entry which is preliminary data.</text>
</comment>
<evidence type="ECO:0000313" key="1">
    <source>
        <dbReference type="EMBL" id="CAE6435342.1"/>
    </source>
</evidence>
<proteinExistence type="predicted"/>
<feature type="non-terminal residue" evidence="1">
    <location>
        <position position="1"/>
    </location>
</feature>